<dbReference type="EC" id="5.3.1.16" evidence="9 11"/>
<reference evidence="12" key="1">
    <citation type="submission" date="2022-05" db="EMBL/GenBank/DDBJ databases">
        <title>Impact of host demography and evolutionary history on endosymbiont molecular evolution: a test in carpenter ants (Genus Camponotus) and their Blochmannia endosymbionts.</title>
        <authorList>
            <person name="Manthey J.D."/>
            <person name="Giron J.C."/>
            <person name="Hruska J.P."/>
        </authorList>
    </citation>
    <scope>NUCLEOTIDE SEQUENCE</scope>
    <source>
        <strain evidence="12">C-039</strain>
    </source>
</reference>
<evidence type="ECO:0000313" key="12">
    <source>
        <dbReference type="EMBL" id="URJ28302.1"/>
    </source>
</evidence>
<dbReference type="InterPro" id="IPR006063">
    <property type="entry name" value="HisA_bact_arch"/>
</dbReference>
<dbReference type="GO" id="GO:0000105">
    <property type="term" value="P:L-histidine biosynthetic process"/>
    <property type="evidence" value="ECO:0007669"/>
    <property type="project" value="UniProtKB-UniRule"/>
</dbReference>
<feature type="active site" description="Proton acceptor" evidence="9">
    <location>
        <position position="7"/>
    </location>
</feature>
<sequence>MIIPALDIINGKIVRLYQGSYHMETSYGNPVSLLKKYIRQGAKMIHLVDLTGAQNPENKQSLLISQLIKESTPLSKIQIGGGIRNATDIKFLLESGATRVVFGSVAITKPKIVKKWFKYFDPNHLVLAIDIRISSTKDRNIAIHGWQKETNFKLEQIIEEYYPVGLKHVLCTDISKDGTLLGSNISLYQSICRSWPKILFQSSGGVYKLTEISKLRCAGVKAIIIGRAFLENKFTVSEAISCWQNE</sequence>
<dbReference type="Gene3D" id="3.20.20.70">
    <property type="entry name" value="Aldolase class I"/>
    <property type="match status" value="1"/>
</dbReference>
<accession>A0A9Q8TW40</accession>
<dbReference type="Proteomes" id="UP001056209">
    <property type="component" value="Chromosome"/>
</dbReference>
<feature type="active site" description="Proton donor" evidence="9">
    <location>
        <position position="130"/>
    </location>
</feature>
<dbReference type="InterPro" id="IPR044524">
    <property type="entry name" value="Isoase_HisA-like"/>
</dbReference>
<dbReference type="AlphaFoldDB" id="A0A9Q8TW40"/>
<dbReference type="PANTHER" id="PTHR43090">
    <property type="entry name" value="1-(5-PHOSPHORIBOSYL)-5-[(5-PHOSPHORIBOSYLAMINO)METHYLIDENEAMINO] IMIDAZOLE-4-CARBOXAMIDE ISOMERASE"/>
    <property type="match status" value="1"/>
</dbReference>
<name>A0A9Q8TW40_9ENTR</name>
<keyword evidence="5 9" id="KW-0963">Cytoplasm</keyword>
<keyword evidence="6 9" id="KW-0028">Amino-acid biosynthesis</keyword>
<dbReference type="InterPro" id="IPR011060">
    <property type="entry name" value="RibuloseP-bd_barrel"/>
</dbReference>
<dbReference type="InterPro" id="IPR006062">
    <property type="entry name" value="His_biosynth"/>
</dbReference>
<evidence type="ECO:0000256" key="9">
    <source>
        <dbReference type="HAMAP-Rule" id="MF_01014"/>
    </source>
</evidence>
<comment type="pathway">
    <text evidence="3 9 11">Amino-acid biosynthesis; L-histidine biosynthesis; L-histidine from 5-phospho-alpha-D-ribose 1-diphosphate: step 4/9.</text>
</comment>
<gene>
    <name evidence="9 12" type="primary">hisA</name>
    <name evidence="12" type="ORF">M9393_00845</name>
</gene>
<dbReference type="InterPro" id="IPR013785">
    <property type="entry name" value="Aldolase_TIM"/>
</dbReference>
<evidence type="ECO:0000256" key="3">
    <source>
        <dbReference type="ARBA" id="ARBA00005133"/>
    </source>
</evidence>
<dbReference type="SUPFAM" id="SSF51366">
    <property type="entry name" value="Ribulose-phoshate binding barrel"/>
    <property type="match status" value="1"/>
</dbReference>
<evidence type="ECO:0000256" key="1">
    <source>
        <dbReference type="ARBA" id="ARBA00000901"/>
    </source>
</evidence>
<keyword evidence="8 9" id="KW-0413">Isomerase</keyword>
<dbReference type="CDD" id="cd04732">
    <property type="entry name" value="HisA"/>
    <property type="match status" value="1"/>
</dbReference>
<evidence type="ECO:0000256" key="8">
    <source>
        <dbReference type="ARBA" id="ARBA00023235"/>
    </source>
</evidence>
<dbReference type="PANTHER" id="PTHR43090:SF2">
    <property type="entry name" value="1-(5-PHOSPHORIBOSYL)-5-[(5-PHOSPHORIBOSYLAMINO)METHYLIDENEAMINO] IMIDAZOLE-4-CARBOXAMIDE ISOMERASE"/>
    <property type="match status" value="1"/>
</dbReference>
<keyword evidence="7 9" id="KW-0368">Histidine biosynthesis</keyword>
<evidence type="ECO:0000256" key="4">
    <source>
        <dbReference type="ARBA" id="ARBA00009667"/>
    </source>
</evidence>
<dbReference type="EMBL" id="CP097753">
    <property type="protein sequence ID" value="URJ28302.1"/>
    <property type="molecule type" value="Genomic_DNA"/>
</dbReference>
<comment type="subcellular location">
    <subcellularLocation>
        <location evidence="2 9 11">Cytoplasm</location>
    </subcellularLocation>
</comment>
<dbReference type="GO" id="GO:0005737">
    <property type="term" value="C:cytoplasm"/>
    <property type="evidence" value="ECO:0007669"/>
    <property type="project" value="UniProtKB-SubCell"/>
</dbReference>
<dbReference type="GO" id="GO:0000162">
    <property type="term" value="P:L-tryptophan biosynthetic process"/>
    <property type="evidence" value="ECO:0007669"/>
    <property type="project" value="TreeGrafter"/>
</dbReference>
<dbReference type="NCBIfam" id="TIGR00007">
    <property type="entry name" value="1-(5-phosphoribosyl)-5-[(5-phosphoribosylamino)methylideneamino]imidazole-4-carboxamide isomerase"/>
    <property type="match status" value="1"/>
</dbReference>
<evidence type="ECO:0000256" key="10">
    <source>
        <dbReference type="RuleBase" id="RU003657"/>
    </source>
</evidence>
<dbReference type="Pfam" id="PF00977">
    <property type="entry name" value="His_biosynth"/>
    <property type="match status" value="1"/>
</dbReference>
<evidence type="ECO:0000313" key="13">
    <source>
        <dbReference type="Proteomes" id="UP001056209"/>
    </source>
</evidence>
<dbReference type="RefSeq" id="WP_250248738.1">
    <property type="nucleotide sequence ID" value="NZ_CP097753.1"/>
</dbReference>
<evidence type="ECO:0000256" key="5">
    <source>
        <dbReference type="ARBA" id="ARBA00022490"/>
    </source>
</evidence>
<comment type="similarity">
    <text evidence="4 9 10">Belongs to the HisA/HisF family.</text>
</comment>
<dbReference type="FunFam" id="3.20.20.70:FF:000009">
    <property type="entry name" value="1-(5-phosphoribosyl)-5-[(5-phosphoribosylamino)methylideneamino] imidazole-4-carboxamide isomerase"/>
    <property type="match status" value="1"/>
</dbReference>
<evidence type="ECO:0000256" key="7">
    <source>
        <dbReference type="ARBA" id="ARBA00023102"/>
    </source>
</evidence>
<dbReference type="InterPro" id="IPR023016">
    <property type="entry name" value="HisA/PriA"/>
</dbReference>
<comment type="catalytic activity">
    <reaction evidence="1 9 11">
        <text>1-(5-phospho-beta-D-ribosyl)-5-[(5-phospho-beta-D-ribosylamino)methylideneamino]imidazole-4-carboxamide = 5-[(5-phospho-1-deoxy-D-ribulos-1-ylimino)methylamino]-1-(5-phospho-beta-D-ribosyl)imidazole-4-carboxamide</text>
        <dbReference type="Rhea" id="RHEA:15469"/>
        <dbReference type="ChEBI" id="CHEBI:58435"/>
        <dbReference type="ChEBI" id="CHEBI:58525"/>
        <dbReference type="EC" id="5.3.1.16"/>
    </reaction>
</comment>
<protein>
    <recommendedName>
        <fullName evidence="9 11">1-(5-phosphoribosyl)-5-[(5-phosphoribosylamino)methylideneamino] imidazole-4-carboxamide isomerase</fullName>
        <ecNumber evidence="9 11">5.3.1.16</ecNumber>
    </recommendedName>
    <alternativeName>
        <fullName evidence="9">Phosphoribosylformimino-5-aminoimidazole carboxamide ribotide isomerase</fullName>
    </alternativeName>
</protein>
<evidence type="ECO:0000256" key="2">
    <source>
        <dbReference type="ARBA" id="ARBA00004496"/>
    </source>
</evidence>
<dbReference type="GO" id="GO:0003949">
    <property type="term" value="F:1-(5-phosphoribosyl)-5-[(5-phosphoribosylamino)methylideneamino]imidazole-4-carboxamide isomerase activity"/>
    <property type="evidence" value="ECO:0007669"/>
    <property type="project" value="UniProtKB-UniRule"/>
</dbReference>
<proteinExistence type="inferred from homology"/>
<dbReference type="HAMAP" id="MF_01014">
    <property type="entry name" value="HisA"/>
    <property type="match status" value="1"/>
</dbReference>
<evidence type="ECO:0000256" key="11">
    <source>
        <dbReference type="RuleBase" id="RU003658"/>
    </source>
</evidence>
<evidence type="ECO:0000256" key="6">
    <source>
        <dbReference type="ARBA" id="ARBA00022605"/>
    </source>
</evidence>
<organism evidence="12 13">
    <name type="scientific">Candidatus Blochmannia vicinus</name>
    <name type="common">nom. nud.</name>
    <dbReference type="NCBI Taxonomy" id="251540"/>
    <lineage>
        <taxon>Bacteria</taxon>
        <taxon>Pseudomonadati</taxon>
        <taxon>Pseudomonadota</taxon>
        <taxon>Gammaproteobacteria</taxon>
        <taxon>Enterobacterales</taxon>
        <taxon>Enterobacteriaceae</taxon>
        <taxon>ant endosymbionts</taxon>
        <taxon>Candidatus Blochmanniella</taxon>
    </lineage>
</organism>